<evidence type="ECO:0000256" key="13">
    <source>
        <dbReference type="SAM" id="SignalP"/>
    </source>
</evidence>
<accession>A0ABX5CL83</accession>
<keyword evidence="8 12" id="KW-0798">TonB box</keyword>
<dbReference type="SUPFAM" id="SSF56935">
    <property type="entry name" value="Porins"/>
    <property type="match status" value="1"/>
</dbReference>
<keyword evidence="9 11" id="KW-0472">Membrane</keyword>
<evidence type="ECO:0000256" key="6">
    <source>
        <dbReference type="ARBA" id="ARBA00023004"/>
    </source>
</evidence>
<evidence type="ECO:0000256" key="5">
    <source>
        <dbReference type="ARBA" id="ARBA00022692"/>
    </source>
</evidence>
<proteinExistence type="inferred from homology"/>
<keyword evidence="2 11" id="KW-0813">Transport</keyword>
<keyword evidence="10 11" id="KW-0998">Cell outer membrane</keyword>
<keyword evidence="5 11" id="KW-0812">Transmembrane</keyword>
<evidence type="ECO:0000256" key="9">
    <source>
        <dbReference type="ARBA" id="ARBA00023136"/>
    </source>
</evidence>
<evidence type="ECO:0000259" key="15">
    <source>
        <dbReference type="Pfam" id="PF07715"/>
    </source>
</evidence>
<dbReference type="RefSeq" id="WP_105931909.1">
    <property type="nucleotide sequence ID" value="NZ_PVNO01000027.1"/>
</dbReference>
<dbReference type="PANTHER" id="PTHR32552:SF81">
    <property type="entry name" value="TONB-DEPENDENT OUTER MEMBRANE RECEPTOR"/>
    <property type="match status" value="1"/>
</dbReference>
<sequence>MSKRLPARFNLNRTTTLIALCLGLHCHAAMSQETNEQAEDELYEQILITASKRSTGLQETPIAVSVTSGEAIEQTQVLDIQDLQALVPTLRVNPLQRSANTNFSIRGFGNGANNTGIEPSVGVFIDGVYRSRAAAQIGDLPRVQQVEVLSGPQSTLFGKNASAGVISVRTQGPSFTEEGKLTLGVGNYDQRLLKGYYTNGITDEFAFSLSGGVNKRDGYTESVVDGVDTLNNRDRWNIRGQALYEPSTDVKFRFIADYSEIDERCCTVADVINGPTTAVVRALGGTVLDTDDPFAFKSALNFNPSNTVEDGGVSLQIDVDFDTFALTSITAYRNNKSDYFADVDYTSLDILSEEGHTEIDTFTQELRLTSLGENTLDWMFGMFYFSEEVDTGDTLFYGQNIRSYFDVLLNSGVEQALASLPTPLPFDAVFPDGFLGAFEPLYGQAPGTFFNENQFVNSEFLQKNDALSVFFNLDYHISDRLTTTVGVSYTEDEKDVSVEQNNNEVLSSIDIINDPTVFGVPLSTAVPALAGFIPTLQGVQFLPPQLVFPNTVEDGNTNDDKVTWSARIAYEINQNFNVFATAATGFKASSWNLSRDTRPFGSDQSALESVNLARVNQTYGTRYAGPEESTVYELGVKARFKRGAFNVTLFDQTIEGFQSSTFVGTGYVLANAGKQSTQGLEFDSTLDVTENLVFSFAGTILDPVYDSFVGANGVNGPIDLSGTQPAGIHERSFVAGLTYHLEFENGTTGFIRSDYLHESETQLVENVPPELTREVNMLNASAGLTFTNGISVQLWVRNLNNDEYYLSAFPPPIQAGSFNAYPSQPRTFGATVSYMFD</sequence>
<dbReference type="InterPro" id="IPR000531">
    <property type="entry name" value="Beta-barrel_TonB"/>
</dbReference>
<keyword evidence="7" id="KW-0406">Ion transport</keyword>
<name>A0ABX5CL83_9ALTE</name>
<evidence type="ECO:0000256" key="4">
    <source>
        <dbReference type="ARBA" id="ARBA00022496"/>
    </source>
</evidence>
<dbReference type="PROSITE" id="PS52016">
    <property type="entry name" value="TONB_DEPENDENT_REC_3"/>
    <property type="match status" value="1"/>
</dbReference>
<evidence type="ECO:0000256" key="7">
    <source>
        <dbReference type="ARBA" id="ARBA00023065"/>
    </source>
</evidence>
<dbReference type="Gene3D" id="2.40.170.20">
    <property type="entry name" value="TonB-dependent receptor, beta-barrel domain"/>
    <property type="match status" value="2"/>
</dbReference>
<keyword evidence="16" id="KW-0675">Receptor</keyword>
<feature type="signal peptide" evidence="13">
    <location>
        <begin position="1"/>
        <end position="31"/>
    </location>
</feature>
<organism evidence="16 17">
    <name type="scientific">Alteromonas gracilis</name>
    <dbReference type="NCBI Taxonomy" id="1479524"/>
    <lineage>
        <taxon>Bacteria</taxon>
        <taxon>Pseudomonadati</taxon>
        <taxon>Pseudomonadota</taxon>
        <taxon>Gammaproteobacteria</taxon>
        <taxon>Alteromonadales</taxon>
        <taxon>Alteromonadaceae</taxon>
        <taxon>Alteromonas/Salinimonas group</taxon>
        <taxon>Alteromonas</taxon>
    </lineage>
</organism>
<keyword evidence="3 11" id="KW-1134">Transmembrane beta strand</keyword>
<evidence type="ECO:0000256" key="1">
    <source>
        <dbReference type="ARBA" id="ARBA00004571"/>
    </source>
</evidence>
<keyword evidence="17" id="KW-1185">Reference proteome</keyword>
<comment type="subcellular location">
    <subcellularLocation>
        <location evidence="1 11">Cell outer membrane</location>
        <topology evidence="1 11">Multi-pass membrane protein</topology>
    </subcellularLocation>
</comment>
<dbReference type="InterPro" id="IPR039426">
    <property type="entry name" value="TonB-dep_rcpt-like"/>
</dbReference>
<evidence type="ECO:0000256" key="10">
    <source>
        <dbReference type="ARBA" id="ARBA00023237"/>
    </source>
</evidence>
<dbReference type="InterPro" id="IPR012910">
    <property type="entry name" value="Plug_dom"/>
</dbReference>
<dbReference type="EMBL" id="PVNO01000027">
    <property type="protein sequence ID" value="PRO68200.1"/>
    <property type="molecule type" value="Genomic_DNA"/>
</dbReference>
<evidence type="ECO:0000256" key="12">
    <source>
        <dbReference type="RuleBase" id="RU003357"/>
    </source>
</evidence>
<evidence type="ECO:0000259" key="14">
    <source>
        <dbReference type="Pfam" id="PF00593"/>
    </source>
</evidence>
<protein>
    <submittedName>
        <fullName evidence="16">TonB-dependent receptor</fullName>
    </submittedName>
</protein>
<evidence type="ECO:0000256" key="8">
    <source>
        <dbReference type="ARBA" id="ARBA00023077"/>
    </source>
</evidence>
<comment type="similarity">
    <text evidence="11 12">Belongs to the TonB-dependent receptor family.</text>
</comment>
<keyword evidence="13" id="KW-0732">Signal</keyword>
<comment type="caution">
    <text evidence="16">The sequence shown here is derived from an EMBL/GenBank/DDBJ whole genome shotgun (WGS) entry which is preliminary data.</text>
</comment>
<gene>
    <name evidence="16" type="ORF">C6Y39_14245</name>
</gene>
<feature type="domain" description="TonB-dependent receptor-like beta-barrel" evidence="14">
    <location>
        <begin position="305"/>
        <end position="799"/>
    </location>
</feature>
<feature type="chain" id="PRO_5045540364" evidence="13">
    <location>
        <begin position="32"/>
        <end position="837"/>
    </location>
</feature>
<evidence type="ECO:0000313" key="17">
    <source>
        <dbReference type="Proteomes" id="UP000239539"/>
    </source>
</evidence>
<keyword evidence="4" id="KW-0410">Iron transport</keyword>
<evidence type="ECO:0000256" key="3">
    <source>
        <dbReference type="ARBA" id="ARBA00022452"/>
    </source>
</evidence>
<evidence type="ECO:0000256" key="11">
    <source>
        <dbReference type="PROSITE-ProRule" id="PRU01360"/>
    </source>
</evidence>
<evidence type="ECO:0000313" key="16">
    <source>
        <dbReference type="EMBL" id="PRO68200.1"/>
    </source>
</evidence>
<dbReference type="InterPro" id="IPR036942">
    <property type="entry name" value="Beta-barrel_TonB_sf"/>
</dbReference>
<dbReference type="Proteomes" id="UP000239539">
    <property type="component" value="Unassembled WGS sequence"/>
</dbReference>
<keyword evidence="6" id="KW-0408">Iron</keyword>
<feature type="domain" description="TonB-dependent receptor plug" evidence="15">
    <location>
        <begin position="57"/>
        <end position="165"/>
    </location>
</feature>
<dbReference type="Pfam" id="PF00593">
    <property type="entry name" value="TonB_dep_Rec_b-barrel"/>
    <property type="match status" value="1"/>
</dbReference>
<reference evidence="17" key="1">
    <citation type="journal article" date="2020" name="Int. J. Syst. Evol. Microbiol.">
        <title>Alteromonas alba sp. nov., a marine bacterium isolated from the seawater of the West Pacific Ocean.</title>
        <authorList>
            <person name="Sun C."/>
            <person name="Wu Y.-H."/>
            <person name="Xamxidin M."/>
            <person name="Cheng H."/>
            <person name="Xu X.-W."/>
        </authorList>
    </citation>
    <scope>NUCLEOTIDE SEQUENCE [LARGE SCALE GENOMIC DNA]</scope>
    <source>
        <strain evidence="17">9a2</strain>
    </source>
</reference>
<dbReference type="PANTHER" id="PTHR32552">
    <property type="entry name" value="FERRICHROME IRON RECEPTOR-RELATED"/>
    <property type="match status" value="1"/>
</dbReference>
<dbReference type="Pfam" id="PF07715">
    <property type="entry name" value="Plug"/>
    <property type="match status" value="1"/>
</dbReference>
<evidence type="ECO:0000256" key="2">
    <source>
        <dbReference type="ARBA" id="ARBA00022448"/>
    </source>
</evidence>